<keyword evidence="5" id="KW-0433">Leucine-rich repeat</keyword>
<dbReference type="GO" id="GO:0007264">
    <property type="term" value="P:small GTPase-mediated signal transduction"/>
    <property type="evidence" value="ECO:0007669"/>
    <property type="project" value="InterPro"/>
</dbReference>
<dbReference type="GO" id="GO:0005634">
    <property type="term" value="C:nucleus"/>
    <property type="evidence" value="ECO:0007669"/>
    <property type="project" value="TreeGrafter"/>
</dbReference>
<comment type="subcellular location">
    <subcellularLocation>
        <location evidence="1">Cytoplasm</location>
    </subcellularLocation>
</comment>
<sequence length="901" mass="101454">MEDDLKSHYDCIITGTGLTQSVVGAALARVGKSVFHCDQNHFYSQEWQSMNFTHAVNWCHTTHTGAAIDGESGASARHQPLPASTHPDLRLLRDRELYRNCRRGDVVSNVCQISYLCDEDAPDVTPTAPVAPEEVDVGPVVAEMAPDVAVGEVAAAAAQPDGDNEAPMETTADDDRPQSWSLLRFNLESRRFNLDLTPRLLYSRGSMVDLLVSSNISRYAEFKAITRILTTIDDQIVEVPVSRGDIFNNKDVSVIDKRMLMKFMTFCSEYDRHYADYEKYENQPIGEFLSAQNLSPILQNFILNAIAMAPDTCPTKDALKLIHNFIHSAGRFGNTPFLFTLYGTGELPQAFCRLCAVFGGTYCLKKRCDALVVDDSNACKAVVMDGHRFDCDFVVTDYTVADCEGKACETSDTDVKYISRAILISDGSIKRADTEHLSLLHIPASADNKAPVFLIEVGSSALVAPKGLYVQYLWCDSMGDNAKHDLMPIVKKLYNFTPETDAQKPKALWSVYFNQRCTKPVIPDLPANVYVTTPPINELDFDFAINEARTIFKSMYPNEEFLPRAPDPNEIIFDGPQNDVELNEPNNQPMAPIEPCICVHESDKQISIACMGADVDDYNIEIIIDNVNHYLLSNSQTILKKFQMTNTSVTELTERVFGIIPYVTVEVYDNKLLNLSNFTEKSLISALYTLKSFYAANNQLYDSTGSQLVSAFANFPHLEYLTIKESNVEIISKNSFPSVRQNHIKYLDLSGNGITHVEEYAFHGLSHLIHLDLSNNSLTQLDANSLAIRSPSAQPLQLWLQSNQLTSHELSPKLFPSIKRPLMVFMADNNMHYFPESVFREVIESDDYYLVDVNDNPFLCDCERHKWLFSIDRHLRSKIRNMYCSEHTIWHFEDIVTKNCV</sequence>
<dbReference type="PRINTS" id="PR00891">
    <property type="entry name" value="RABGDIREP"/>
</dbReference>
<dbReference type="GO" id="GO:0005829">
    <property type="term" value="C:cytosol"/>
    <property type="evidence" value="ECO:0007669"/>
    <property type="project" value="TreeGrafter"/>
</dbReference>
<dbReference type="InterPro" id="IPR032675">
    <property type="entry name" value="LRR_dom_sf"/>
</dbReference>
<evidence type="ECO:0000313" key="8">
    <source>
        <dbReference type="Proteomes" id="UP000728032"/>
    </source>
</evidence>
<keyword evidence="3" id="KW-0343">GTPase activation</keyword>
<keyword evidence="8" id="KW-1185">Reference proteome</keyword>
<dbReference type="InterPro" id="IPR001611">
    <property type="entry name" value="Leu-rich_rpt"/>
</dbReference>
<dbReference type="SUPFAM" id="SSF52058">
    <property type="entry name" value="L domain-like"/>
    <property type="match status" value="1"/>
</dbReference>
<dbReference type="GO" id="GO:0005096">
    <property type="term" value="F:GTPase activator activity"/>
    <property type="evidence" value="ECO:0007669"/>
    <property type="project" value="UniProtKB-KW"/>
</dbReference>
<dbReference type="PROSITE" id="PS51450">
    <property type="entry name" value="LRR"/>
    <property type="match status" value="1"/>
</dbReference>
<evidence type="ECO:0000256" key="6">
    <source>
        <dbReference type="ARBA" id="ARBA00022737"/>
    </source>
</evidence>
<evidence type="ECO:0000256" key="2">
    <source>
        <dbReference type="ARBA" id="ARBA00005593"/>
    </source>
</evidence>
<dbReference type="SUPFAM" id="SSF51905">
    <property type="entry name" value="FAD/NAD(P)-binding domain"/>
    <property type="match status" value="1"/>
</dbReference>
<evidence type="ECO:0000256" key="4">
    <source>
        <dbReference type="ARBA" id="ARBA00022490"/>
    </source>
</evidence>
<dbReference type="Gene3D" id="3.30.519.10">
    <property type="entry name" value="Guanine Nucleotide Dissociation Inhibitor, domain 2"/>
    <property type="match status" value="1"/>
</dbReference>
<organism evidence="7">
    <name type="scientific">Oppiella nova</name>
    <dbReference type="NCBI Taxonomy" id="334625"/>
    <lineage>
        <taxon>Eukaryota</taxon>
        <taxon>Metazoa</taxon>
        <taxon>Ecdysozoa</taxon>
        <taxon>Arthropoda</taxon>
        <taxon>Chelicerata</taxon>
        <taxon>Arachnida</taxon>
        <taxon>Acari</taxon>
        <taxon>Acariformes</taxon>
        <taxon>Sarcoptiformes</taxon>
        <taxon>Oribatida</taxon>
        <taxon>Brachypylina</taxon>
        <taxon>Oppioidea</taxon>
        <taxon>Oppiidae</taxon>
        <taxon>Oppiella</taxon>
    </lineage>
</organism>
<dbReference type="InterPro" id="IPR018203">
    <property type="entry name" value="GDP_dissociation_inhibitor"/>
</dbReference>
<name>A0A7R9LMK2_9ACAR</name>
<dbReference type="InterPro" id="IPR036188">
    <property type="entry name" value="FAD/NAD-bd_sf"/>
</dbReference>
<dbReference type="PANTHER" id="PTHR11787:SF4">
    <property type="entry name" value="CHM, RAB ESCORT PROTEIN 1"/>
    <property type="match status" value="1"/>
</dbReference>
<dbReference type="PANTHER" id="PTHR11787">
    <property type="entry name" value="RAB GDP-DISSOCIATION INHIBITOR"/>
    <property type="match status" value="1"/>
</dbReference>
<keyword evidence="6" id="KW-0677">Repeat</keyword>
<dbReference type="GO" id="GO:0005968">
    <property type="term" value="C:Rab-protein geranylgeranyltransferase complex"/>
    <property type="evidence" value="ECO:0007669"/>
    <property type="project" value="InterPro"/>
</dbReference>
<dbReference type="Gene3D" id="3.50.50.60">
    <property type="entry name" value="FAD/NAD(P)-binding domain"/>
    <property type="match status" value="2"/>
</dbReference>
<dbReference type="GO" id="GO:0005092">
    <property type="term" value="F:GDP-dissociation inhibitor activity"/>
    <property type="evidence" value="ECO:0007669"/>
    <property type="project" value="InterPro"/>
</dbReference>
<evidence type="ECO:0000256" key="5">
    <source>
        <dbReference type="ARBA" id="ARBA00022614"/>
    </source>
</evidence>
<dbReference type="OrthoDB" id="1923006at2759"/>
<accession>A0A7R9LMK2</accession>
<dbReference type="FunFam" id="1.10.405.10:FF:000003">
    <property type="entry name" value="Rab proteins geranylgeranyltransferase component A"/>
    <property type="match status" value="1"/>
</dbReference>
<keyword evidence="4" id="KW-0963">Cytoplasm</keyword>
<dbReference type="GO" id="GO:0006886">
    <property type="term" value="P:intracellular protein transport"/>
    <property type="evidence" value="ECO:0007669"/>
    <property type="project" value="InterPro"/>
</dbReference>
<dbReference type="Proteomes" id="UP000728032">
    <property type="component" value="Unassembled WGS sequence"/>
</dbReference>
<dbReference type="AlphaFoldDB" id="A0A7R9LMK2"/>
<protein>
    <recommendedName>
        <fullName evidence="9">Rab proteins geranylgeranyltransferase component A</fullName>
    </recommendedName>
</protein>
<dbReference type="GO" id="GO:0016192">
    <property type="term" value="P:vesicle-mediated transport"/>
    <property type="evidence" value="ECO:0007669"/>
    <property type="project" value="TreeGrafter"/>
</dbReference>
<dbReference type="Gene3D" id="1.10.405.10">
    <property type="entry name" value="Guanine Nucleotide Dissociation Inhibitor, domain 1"/>
    <property type="match status" value="1"/>
</dbReference>
<dbReference type="EMBL" id="CAJPVJ010001685">
    <property type="protein sequence ID" value="CAG2165138.1"/>
    <property type="molecule type" value="Genomic_DNA"/>
</dbReference>
<dbReference type="InterPro" id="IPR001738">
    <property type="entry name" value="Rab_escort"/>
</dbReference>
<reference evidence="7" key="1">
    <citation type="submission" date="2020-11" db="EMBL/GenBank/DDBJ databases">
        <authorList>
            <person name="Tran Van P."/>
        </authorList>
    </citation>
    <scope>NUCLEOTIDE SEQUENCE</scope>
</reference>
<dbReference type="Pfam" id="PF13855">
    <property type="entry name" value="LRR_8"/>
    <property type="match status" value="1"/>
</dbReference>
<dbReference type="Pfam" id="PF00996">
    <property type="entry name" value="GDI"/>
    <property type="match status" value="2"/>
</dbReference>
<dbReference type="SMART" id="SM00369">
    <property type="entry name" value="LRR_TYP"/>
    <property type="match status" value="2"/>
</dbReference>
<gene>
    <name evidence="7" type="ORF">ONB1V03_LOCUS4684</name>
</gene>
<proteinExistence type="inferred from homology"/>
<evidence type="ECO:0000256" key="1">
    <source>
        <dbReference type="ARBA" id="ARBA00004496"/>
    </source>
</evidence>
<dbReference type="Gene3D" id="3.80.10.10">
    <property type="entry name" value="Ribonuclease Inhibitor"/>
    <property type="match status" value="1"/>
</dbReference>
<dbReference type="PRINTS" id="PR00893">
    <property type="entry name" value="RABESCORT"/>
</dbReference>
<dbReference type="SUPFAM" id="SSF54373">
    <property type="entry name" value="FAD-linked reductases, C-terminal domain"/>
    <property type="match status" value="1"/>
</dbReference>
<evidence type="ECO:0008006" key="9">
    <source>
        <dbReference type="Google" id="ProtNLM"/>
    </source>
</evidence>
<dbReference type="EMBL" id="OC916510">
    <property type="protein sequence ID" value="CAD7644460.1"/>
    <property type="molecule type" value="Genomic_DNA"/>
</dbReference>
<comment type="similarity">
    <text evidence="2">Belongs to the Rab GDI family.</text>
</comment>
<evidence type="ECO:0000256" key="3">
    <source>
        <dbReference type="ARBA" id="ARBA00022468"/>
    </source>
</evidence>
<evidence type="ECO:0000313" key="7">
    <source>
        <dbReference type="EMBL" id="CAD7644460.1"/>
    </source>
</evidence>
<dbReference type="InterPro" id="IPR003591">
    <property type="entry name" value="Leu-rich_rpt_typical-subtyp"/>
</dbReference>